<dbReference type="AlphaFoldDB" id="A0A7X0NU05"/>
<evidence type="ECO:0000313" key="10">
    <source>
        <dbReference type="Proteomes" id="UP000565579"/>
    </source>
</evidence>
<feature type="domain" description="ABC transmembrane type-1" evidence="8">
    <location>
        <begin position="74"/>
        <end position="290"/>
    </location>
</feature>
<evidence type="ECO:0000256" key="1">
    <source>
        <dbReference type="ARBA" id="ARBA00004651"/>
    </source>
</evidence>
<keyword evidence="4 7" id="KW-0812">Transmembrane</keyword>
<protein>
    <submittedName>
        <fullName evidence="9">N-acetylglucosamine transport system permease protein</fullName>
    </submittedName>
</protein>
<comment type="similarity">
    <text evidence="7">Belongs to the binding-protein-dependent transport system permease family.</text>
</comment>
<comment type="subcellular location">
    <subcellularLocation>
        <location evidence="1 7">Cell membrane</location>
        <topology evidence="1 7">Multi-pass membrane protein</topology>
    </subcellularLocation>
</comment>
<feature type="transmembrane region" description="Helical" evidence="7">
    <location>
        <begin position="12"/>
        <end position="33"/>
    </location>
</feature>
<keyword evidence="10" id="KW-1185">Reference proteome</keyword>
<gene>
    <name evidence="9" type="ORF">HD593_004176</name>
</gene>
<dbReference type="InterPro" id="IPR000515">
    <property type="entry name" value="MetI-like"/>
</dbReference>
<evidence type="ECO:0000259" key="8">
    <source>
        <dbReference type="PROSITE" id="PS50928"/>
    </source>
</evidence>
<keyword evidence="6 7" id="KW-0472">Membrane</keyword>
<dbReference type="PROSITE" id="PS50928">
    <property type="entry name" value="ABC_TM1"/>
    <property type="match status" value="1"/>
</dbReference>
<dbReference type="SUPFAM" id="SSF161098">
    <property type="entry name" value="MetI-like"/>
    <property type="match status" value="1"/>
</dbReference>
<evidence type="ECO:0000256" key="3">
    <source>
        <dbReference type="ARBA" id="ARBA00022475"/>
    </source>
</evidence>
<dbReference type="PANTHER" id="PTHR30193:SF41">
    <property type="entry name" value="DIACETYLCHITOBIOSE UPTAKE SYSTEM PERMEASE PROTEIN NGCF"/>
    <property type="match status" value="1"/>
</dbReference>
<sequence length="301" mass="33488">MARPAERGRRGNGLFVLACLLPALVLFVVFMIVPTVNVFRMSFYTWSGFSPDMRFVGLENFTRLLDDEQFVRAFQNTVALLVVVTVVTMGMALFLAAIMTRQKLRGRSLYRFILYVPSVLSVVVIAAVFSALYDQENGLINGTLQALSLDGLRQIWLGDQQLVLWSVAIAMVWQSLGYYMVLYMSGMSSIPESLYEASALDGASAGRQFFAITLPLIWQNLRTTLTFFVMSAVNLSFVLVRAMTGGGPDGSSEVLLSYMYKQAYTNSSYGYGMAIGVVIFAFSFLVSLLVSRATRREPLQF</sequence>
<comment type="caution">
    <text evidence="9">The sequence shown here is derived from an EMBL/GenBank/DDBJ whole genome shotgun (WGS) entry which is preliminary data.</text>
</comment>
<dbReference type="GO" id="GO:0005886">
    <property type="term" value="C:plasma membrane"/>
    <property type="evidence" value="ECO:0007669"/>
    <property type="project" value="UniProtKB-SubCell"/>
</dbReference>
<dbReference type="GO" id="GO:0055085">
    <property type="term" value="P:transmembrane transport"/>
    <property type="evidence" value="ECO:0007669"/>
    <property type="project" value="InterPro"/>
</dbReference>
<dbReference type="EMBL" id="JACHMI010000001">
    <property type="protein sequence ID" value="MBB6549381.1"/>
    <property type="molecule type" value="Genomic_DNA"/>
</dbReference>
<dbReference type="InterPro" id="IPR035906">
    <property type="entry name" value="MetI-like_sf"/>
</dbReference>
<keyword evidence="3" id="KW-1003">Cell membrane</keyword>
<evidence type="ECO:0000256" key="7">
    <source>
        <dbReference type="RuleBase" id="RU363032"/>
    </source>
</evidence>
<feature type="transmembrane region" description="Helical" evidence="7">
    <location>
        <begin position="162"/>
        <end position="181"/>
    </location>
</feature>
<evidence type="ECO:0000256" key="2">
    <source>
        <dbReference type="ARBA" id="ARBA00022448"/>
    </source>
</evidence>
<proteinExistence type="inferred from homology"/>
<feature type="transmembrane region" description="Helical" evidence="7">
    <location>
        <begin position="269"/>
        <end position="290"/>
    </location>
</feature>
<dbReference type="Gene3D" id="1.10.3720.10">
    <property type="entry name" value="MetI-like"/>
    <property type="match status" value="1"/>
</dbReference>
<feature type="transmembrane region" description="Helical" evidence="7">
    <location>
        <begin position="225"/>
        <end position="244"/>
    </location>
</feature>
<feature type="transmembrane region" description="Helical" evidence="7">
    <location>
        <begin position="112"/>
        <end position="133"/>
    </location>
</feature>
<organism evidence="9 10">
    <name type="scientific">Nonomuraea rubra</name>
    <dbReference type="NCBI Taxonomy" id="46180"/>
    <lineage>
        <taxon>Bacteria</taxon>
        <taxon>Bacillati</taxon>
        <taxon>Actinomycetota</taxon>
        <taxon>Actinomycetes</taxon>
        <taxon>Streptosporangiales</taxon>
        <taxon>Streptosporangiaceae</taxon>
        <taxon>Nonomuraea</taxon>
    </lineage>
</organism>
<keyword evidence="2 7" id="KW-0813">Transport</keyword>
<evidence type="ECO:0000256" key="4">
    <source>
        <dbReference type="ARBA" id="ARBA00022692"/>
    </source>
</evidence>
<accession>A0A7X0NU05</accession>
<dbReference type="InterPro" id="IPR051393">
    <property type="entry name" value="ABC_transporter_permease"/>
</dbReference>
<dbReference type="Pfam" id="PF00528">
    <property type="entry name" value="BPD_transp_1"/>
    <property type="match status" value="1"/>
</dbReference>
<name>A0A7X0NU05_9ACTN</name>
<feature type="transmembrane region" description="Helical" evidence="7">
    <location>
        <begin position="78"/>
        <end position="100"/>
    </location>
</feature>
<dbReference type="Proteomes" id="UP000565579">
    <property type="component" value="Unassembled WGS sequence"/>
</dbReference>
<evidence type="ECO:0000256" key="6">
    <source>
        <dbReference type="ARBA" id="ARBA00023136"/>
    </source>
</evidence>
<evidence type="ECO:0000313" key="9">
    <source>
        <dbReference type="EMBL" id="MBB6549381.1"/>
    </source>
</evidence>
<evidence type="ECO:0000256" key="5">
    <source>
        <dbReference type="ARBA" id="ARBA00022989"/>
    </source>
</evidence>
<dbReference type="RefSeq" id="WP_312903575.1">
    <property type="nucleotide sequence ID" value="NZ_BAAAXY010000259.1"/>
</dbReference>
<keyword evidence="5 7" id="KW-1133">Transmembrane helix</keyword>
<dbReference type="PANTHER" id="PTHR30193">
    <property type="entry name" value="ABC TRANSPORTER PERMEASE PROTEIN"/>
    <property type="match status" value="1"/>
</dbReference>
<dbReference type="CDD" id="cd06261">
    <property type="entry name" value="TM_PBP2"/>
    <property type="match status" value="1"/>
</dbReference>
<reference evidence="9 10" key="1">
    <citation type="submission" date="2020-08" db="EMBL/GenBank/DDBJ databases">
        <title>Sequencing the genomes of 1000 actinobacteria strains.</title>
        <authorList>
            <person name="Klenk H.-P."/>
        </authorList>
    </citation>
    <scope>NUCLEOTIDE SEQUENCE [LARGE SCALE GENOMIC DNA]</scope>
    <source>
        <strain evidence="9 10">DSM 43768</strain>
    </source>
</reference>